<dbReference type="AlphaFoldDB" id="A0AA88YE23"/>
<dbReference type="Pfam" id="PF21319">
    <property type="entry name" value="zf-FCS_1"/>
    <property type="match status" value="1"/>
</dbReference>
<evidence type="ECO:0000256" key="5">
    <source>
        <dbReference type="ARBA" id="ARBA00022833"/>
    </source>
</evidence>
<keyword evidence="8" id="KW-0238">DNA-binding</keyword>
<dbReference type="InterPro" id="IPR050548">
    <property type="entry name" value="PcG_chromatin_remod_factors"/>
</dbReference>
<dbReference type="Gene3D" id="1.10.150.50">
    <property type="entry name" value="Transcription Factor, Ets-1"/>
    <property type="match status" value="1"/>
</dbReference>
<feature type="region of interest" description="Disordered" evidence="13">
    <location>
        <begin position="119"/>
        <end position="160"/>
    </location>
</feature>
<keyword evidence="17" id="KW-1185">Reference proteome</keyword>
<dbReference type="InterPro" id="IPR004092">
    <property type="entry name" value="Mbt"/>
</dbReference>
<dbReference type="PANTHER" id="PTHR12247">
    <property type="entry name" value="POLYCOMB GROUP PROTEIN"/>
    <property type="match status" value="1"/>
</dbReference>
<evidence type="ECO:0000256" key="2">
    <source>
        <dbReference type="ARBA" id="ARBA00022723"/>
    </source>
</evidence>
<evidence type="ECO:0000256" key="13">
    <source>
        <dbReference type="SAM" id="MobiDB-lite"/>
    </source>
</evidence>
<organism evidence="16 17">
    <name type="scientific">Pinctada imbricata</name>
    <name type="common">Atlantic pearl-oyster</name>
    <name type="synonym">Pinctada martensii</name>
    <dbReference type="NCBI Taxonomy" id="66713"/>
    <lineage>
        <taxon>Eukaryota</taxon>
        <taxon>Metazoa</taxon>
        <taxon>Spiralia</taxon>
        <taxon>Lophotrochozoa</taxon>
        <taxon>Mollusca</taxon>
        <taxon>Bivalvia</taxon>
        <taxon>Autobranchia</taxon>
        <taxon>Pteriomorphia</taxon>
        <taxon>Pterioida</taxon>
        <taxon>Pterioidea</taxon>
        <taxon>Pteriidae</taxon>
        <taxon>Pinctada</taxon>
    </lineage>
</organism>
<feature type="region of interest" description="Disordered" evidence="13">
    <location>
        <begin position="1"/>
        <end position="72"/>
    </location>
</feature>
<dbReference type="CDD" id="cd20126">
    <property type="entry name" value="MBT_MBTD1_rpt3"/>
    <property type="match status" value="1"/>
</dbReference>
<evidence type="ECO:0000256" key="1">
    <source>
        <dbReference type="ARBA" id="ARBA00004123"/>
    </source>
</evidence>
<dbReference type="GO" id="GO:0006325">
    <property type="term" value="P:chromatin organization"/>
    <property type="evidence" value="ECO:0007669"/>
    <property type="project" value="UniProtKB-KW"/>
</dbReference>
<evidence type="ECO:0000256" key="11">
    <source>
        <dbReference type="PROSITE-ProRule" id="PRU00367"/>
    </source>
</evidence>
<comment type="caution">
    <text evidence="16">The sequence shown here is derived from an EMBL/GenBank/DDBJ whole genome shotgun (WGS) entry which is preliminary data.</text>
</comment>
<evidence type="ECO:0000259" key="15">
    <source>
        <dbReference type="PROSITE" id="PS51024"/>
    </source>
</evidence>
<dbReference type="CDD" id="cd20098">
    <property type="entry name" value="MBT_dSfmbt-like_rpt2"/>
    <property type="match status" value="1"/>
</dbReference>
<comment type="subcellular location">
    <subcellularLocation>
        <location evidence="1">Nucleus</location>
    </subcellularLocation>
</comment>
<dbReference type="EMBL" id="VSWD01000006">
    <property type="protein sequence ID" value="KAK3100006.1"/>
    <property type="molecule type" value="Genomic_DNA"/>
</dbReference>
<dbReference type="InterPro" id="IPR013761">
    <property type="entry name" value="SAM/pointed_sf"/>
</dbReference>
<keyword evidence="7" id="KW-0805">Transcription regulation</keyword>
<feature type="compositionally biased region" description="Polar residues" evidence="13">
    <location>
        <begin position="675"/>
        <end position="693"/>
    </location>
</feature>
<keyword evidence="10" id="KW-0539">Nucleus</keyword>
<evidence type="ECO:0000256" key="3">
    <source>
        <dbReference type="ARBA" id="ARBA00022737"/>
    </source>
</evidence>
<proteinExistence type="predicted"/>
<reference evidence="16" key="1">
    <citation type="submission" date="2019-08" db="EMBL/GenBank/DDBJ databases">
        <title>The improved chromosome-level genome for the pearl oyster Pinctada fucata martensii using PacBio sequencing and Hi-C.</title>
        <authorList>
            <person name="Zheng Z."/>
        </authorList>
    </citation>
    <scope>NUCLEOTIDE SEQUENCE</scope>
    <source>
        <strain evidence="16">ZZ-2019</strain>
        <tissue evidence="16">Adductor muscle</tissue>
    </source>
</reference>
<keyword evidence="2" id="KW-0479">Metal-binding</keyword>
<feature type="compositionally biased region" description="Polar residues" evidence="13">
    <location>
        <begin position="1"/>
        <end position="19"/>
    </location>
</feature>
<dbReference type="PROSITE" id="PS51024">
    <property type="entry name" value="ZF_FCS"/>
    <property type="match status" value="1"/>
</dbReference>
<dbReference type="GO" id="GO:0045892">
    <property type="term" value="P:negative regulation of DNA-templated transcription"/>
    <property type="evidence" value="ECO:0007669"/>
    <property type="project" value="TreeGrafter"/>
</dbReference>
<dbReference type="SUPFAM" id="SSF47769">
    <property type="entry name" value="SAM/Pointed domain"/>
    <property type="match status" value="1"/>
</dbReference>
<dbReference type="GO" id="GO:0008270">
    <property type="term" value="F:zinc ion binding"/>
    <property type="evidence" value="ECO:0007669"/>
    <property type="project" value="UniProtKB-KW"/>
</dbReference>
<sequence length="825" mass="91319">MDSSNLFGKQDDSNLSTGDARSGLIYDSSNLGVEDDYSNNTNAYDSYNEMSGSSSEEEDENERPFSHQTTPFRFINGKDGMATCERCGAVGVKHAFYSKSKRFCSLSCSRSFATAQREVKPQGTKQDPANVTPPGVPVKKVKSQGKIPQAKPEDYIPRTKTTRPGGVKGFDWGPYLSSNGFDSASVSCFKHCPMFDSWHNITTGMKVEVQNYECDVSVAYWIATVIKLAGYKALMRYEGYGGDSSTDFWVNLCTQDVHPVGWCATEGKPLVPPKSIQSKYIDWKEYLVKRLTGSRTLPNTFFNKVVESISSHGFKEKMRVEVVDKMCVSAMRVANVEEIVGGRLRLQYADTKEEDDFWCHCRSSLVHHVGWAQQSGHKLHATQAYRNRCLEKIAMEKYDANDATPVLFPKIKDPPNGLKFQVGMKLEAIDPLNLSAICVASVMKVLKNNYLMIGIDGSMAENGSDWFCYAASSPCIFPVGFCEINGIDLTPPRGHKGPFRWFDYLKQTKSVAAPVKLFDKEIPKHGFKSGMKVEAVDLMEPRQSNFIIINPYEVDEQVELPPVPKIVKEAKKRKGKPVHRGPKKNKKVKKPRLPGFPLMEQLQGQHENSRGQELISYRSQPHPARAPLSPDSVASALPPLVDPNSKMPTTSTPKSKADMDISDNSLTDGPPTLSPKIQSAEVSQPNFPIQATVKQEPMDDNETNKKSSSSPNGKTALSQLLQSKSMSGGGSGQGTGGQISLLANRQVTIPPPEWTVSDVCYFLKSHDCASYCESFVKMGIDGKKLLDLTREQIVNLTGMRVGASLKISDLIQKMKSKLMHSVDKT</sequence>
<dbReference type="PANTHER" id="PTHR12247:SF104">
    <property type="entry name" value="POLYCOMB PROTEIN SFMBT"/>
    <property type="match status" value="1"/>
</dbReference>
<dbReference type="Gene3D" id="3.30.60.160">
    <property type="match status" value="1"/>
</dbReference>
<dbReference type="GO" id="GO:0005634">
    <property type="term" value="C:nucleus"/>
    <property type="evidence" value="ECO:0007669"/>
    <property type="project" value="UniProtKB-SubCell"/>
</dbReference>
<keyword evidence="6" id="KW-0156">Chromatin regulator</keyword>
<feature type="repeat" description="MBT" evidence="12">
    <location>
        <begin position="170"/>
        <end position="273"/>
    </location>
</feature>
<evidence type="ECO:0000259" key="14">
    <source>
        <dbReference type="PROSITE" id="PS50105"/>
    </source>
</evidence>
<dbReference type="SUPFAM" id="SSF63748">
    <property type="entry name" value="Tudor/PWWP/MBT"/>
    <property type="match status" value="3"/>
</dbReference>
<dbReference type="SMART" id="SM00454">
    <property type="entry name" value="SAM"/>
    <property type="match status" value="1"/>
</dbReference>
<evidence type="ECO:0000256" key="12">
    <source>
        <dbReference type="PROSITE-ProRule" id="PRU00459"/>
    </source>
</evidence>
<keyword evidence="3" id="KW-0677">Repeat</keyword>
<keyword evidence="4 11" id="KW-0863">Zinc-finger</keyword>
<feature type="compositionally biased region" description="Basic residues" evidence="13">
    <location>
        <begin position="570"/>
        <end position="592"/>
    </location>
</feature>
<dbReference type="GO" id="GO:0003682">
    <property type="term" value="F:chromatin binding"/>
    <property type="evidence" value="ECO:0007669"/>
    <property type="project" value="TreeGrafter"/>
</dbReference>
<evidence type="ECO:0000256" key="7">
    <source>
        <dbReference type="ARBA" id="ARBA00023015"/>
    </source>
</evidence>
<dbReference type="Proteomes" id="UP001186944">
    <property type="component" value="Unassembled WGS sequence"/>
</dbReference>
<evidence type="ECO:0000256" key="9">
    <source>
        <dbReference type="ARBA" id="ARBA00023163"/>
    </source>
</evidence>
<dbReference type="PROSITE" id="PS51079">
    <property type="entry name" value="MBT"/>
    <property type="match status" value="3"/>
</dbReference>
<evidence type="ECO:0000313" key="17">
    <source>
        <dbReference type="Proteomes" id="UP001186944"/>
    </source>
</evidence>
<dbReference type="SMART" id="SM00561">
    <property type="entry name" value="MBT"/>
    <property type="match status" value="4"/>
</dbReference>
<feature type="repeat" description="MBT" evidence="12">
    <location>
        <begin position="388"/>
        <end position="492"/>
    </location>
</feature>
<keyword evidence="5" id="KW-0862">Zinc</keyword>
<feature type="region of interest" description="Disordered" evidence="13">
    <location>
        <begin position="568"/>
        <end position="715"/>
    </location>
</feature>
<dbReference type="Pfam" id="PF02820">
    <property type="entry name" value="MBT"/>
    <property type="match status" value="3"/>
</dbReference>
<feature type="compositionally biased region" description="Polar residues" evidence="13">
    <location>
        <begin position="706"/>
        <end position="715"/>
    </location>
</feature>
<feature type="domain" description="FCS-type" evidence="15">
    <location>
        <begin position="75"/>
        <end position="110"/>
    </location>
</feature>
<accession>A0AA88YE23</accession>
<feature type="repeat" description="MBT" evidence="12">
    <location>
        <begin position="281"/>
        <end position="382"/>
    </location>
</feature>
<feature type="compositionally biased region" description="Low complexity" evidence="13">
    <location>
        <begin position="44"/>
        <end position="54"/>
    </location>
</feature>
<dbReference type="InterPro" id="IPR001660">
    <property type="entry name" value="SAM"/>
</dbReference>
<evidence type="ECO:0000256" key="6">
    <source>
        <dbReference type="ARBA" id="ARBA00022853"/>
    </source>
</evidence>
<protein>
    <submittedName>
        <fullName evidence="16">Uncharacterized protein</fullName>
    </submittedName>
</protein>
<name>A0AA88YE23_PINIB</name>
<evidence type="ECO:0000313" key="16">
    <source>
        <dbReference type="EMBL" id="KAK3100006.1"/>
    </source>
</evidence>
<dbReference type="InterPro" id="IPR038603">
    <property type="entry name" value="Znf_FCS_sf"/>
</dbReference>
<dbReference type="GO" id="GO:0003677">
    <property type="term" value="F:DNA binding"/>
    <property type="evidence" value="ECO:0007669"/>
    <property type="project" value="UniProtKB-KW"/>
</dbReference>
<dbReference type="GO" id="GO:0042393">
    <property type="term" value="F:histone binding"/>
    <property type="evidence" value="ECO:0007669"/>
    <property type="project" value="TreeGrafter"/>
</dbReference>
<dbReference type="InterPro" id="IPR012313">
    <property type="entry name" value="Znf_FCS"/>
</dbReference>
<dbReference type="PROSITE" id="PS50105">
    <property type="entry name" value="SAM_DOMAIN"/>
    <property type="match status" value="1"/>
</dbReference>
<evidence type="ECO:0000256" key="8">
    <source>
        <dbReference type="ARBA" id="ARBA00023125"/>
    </source>
</evidence>
<evidence type="ECO:0000256" key="10">
    <source>
        <dbReference type="ARBA" id="ARBA00023242"/>
    </source>
</evidence>
<dbReference type="Gene3D" id="2.30.30.140">
    <property type="match status" value="3"/>
</dbReference>
<feature type="domain" description="SAM" evidence="14">
    <location>
        <begin position="754"/>
        <end position="817"/>
    </location>
</feature>
<dbReference type="Pfam" id="PF00536">
    <property type="entry name" value="SAM_1"/>
    <property type="match status" value="1"/>
</dbReference>
<keyword evidence="9" id="KW-0804">Transcription</keyword>
<gene>
    <name evidence="16" type="ORF">FSP39_013414</name>
</gene>
<evidence type="ECO:0000256" key="4">
    <source>
        <dbReference type="ARBA" id="ARBA00022771"/>
    </source>
</evidence>